<organism evidence="9 10">
    <name type="scientific">Candidatus Pullichristensenella stercorigallinarum</name>
    <dbReference type="NCBI Taxonomy" id="2840909"/>
    <lineage>
        <taxon>Bacteria</taxon>
        <taxon>Bacillati</taxon>
        <taxon>Bacillota</taxon>
        <taxon>Clostridia</taxon>
        <taxon>Candidatus Pullichristensenella</taxon>
    </lineage>
</organism>
<evidence type="ECO:0000256" key="7">
    <source>
        <dbReference type="PIRNR" id="PIRNR000723"/>
    </source>
</evidence>
<dbReference type="InterPro" id="IPR036393">
    <property type="entry name" value="AceGlu_kinase-like_sf"/>
</dbReference>
<dbReference type="Pfam" id="PF00696">
    <property type="entry name" value="AA_kinase"/>
    <property type="match status" value="1"/>
</dbReference>
<evidence type="ECO:0000256" key="3">
    <source>
        <dbReference type="ARBA" id="ARBA00013070"/>
    </source>
</evidence>
<dbReference type="CDD" id="cd04235">
    <property type="entry name" value="AAK_CK"/>
    <property type="match status" value="1"/>
</dbReference>
<evidence type="ECO:0000256" key="5">
    <source>
        <dbReference type="ARBA" id="ARBA00022777"/>
    </source>
</evidence>
<dbReference type="GO" id="GO:0005829">
    <property type="term" value="C:cytosol"/>
    <property type="evidence" value="ECO:0007669"/>
    <property type="project" value="TreeGrafter"/>
</dbReference>
<reference evidence="9" key="1">
    <citation type="submission" date="2020-10" db="EMBL/GenBank/DDBJ databases">
        <authorList>
            <person name="Gilroy R."/>
        </authorList>
    </citation>
    <scope>NUCLEOTIDE SEQUENCE</scope>
    <source>
        <strain evidence="9">ChiSjej6B24-2974</strain>
    </source>
</reference>
<dbReference type="PRINTS" id="PR01469">
    <property type="entry name" value="CARBMTKINASE"/>
</dbReference>
<evidence type="ECO:0000256" key="1">
    <source>
        <dbReference type="ARBA" id="ARBA00005118"/>
    </source>
</evidence>
<evidence type="ECO:0000256" key="4">
    <source>
        <dbReference type="ARBA" id="ARBA00022679"/>
    </source>
</evidence>
<comment type="caution">
    <text evidence="9">The sequence shown here is derived from an EMBL/GenBank/DDBJ whole genome shotgun (WGS) entry which is preliminary data.</text>
</comment>
<dbReference type="PANTHER" id="PTHR30409">
    <property type="entry name" value="CARBAMATE KINASE"/>
    <property type="match status" value="1"/>
</dbReference>
<dbReference type="EMBL" id="DVFZ01000108">
    <property type="protein sequence ID" value="HIQ83786.1"/>
    <property type="molecule type" value="Genomic_DNA"/>
</dbReference>
<dbReference type="InterPro" id="IPR001048">
    <property type="entry name" value="Asp/Glu/Uridylate_kinase"/>
</dbReference>
<protein>
    <recommendedName>
        <fullName evidence="3 7">Carbamate kinase</fullName>
    </recommendedName>
</protein>
<dbReference type="GO" id="GO:0008804">
    <property type="term" value="F:carbamate kinase activity"/>
    <property type="evidence" value="ECO:0007669"/>
    <property type="project" value="UniProtKB-EC"/>
</dbReference>
<keyword evidence="5 7" id="KW-0418">Kinase</keyword>
<comment type="catalytic activity">
    <reaction evidence="6">
        <text>hydrogencarbonate + NH4(+) + ATP = carbamoyl phosphate + ADP + H2O + H(+)</text>
        <dbReference type="Rhea" id="RHEA:10152"/>
        <dbReference type="ChEBI" id="CHEBI:15377"/>
        <dbReference type="ChEBI" id="CHEBI:15378"/>
        <dbReference type="ChEBI" id="CHEBI:17544"/>
        <dbReference type="ChEBI" id="CHEBI:28938"/>
        <dbReference type="ChEBI" id="CHEBI:30616"/>
        <dbReference type="ChEBI" id="CHEBI:58228"/>
        <dbReference type="ChEBI" id="CHEBI:456216"/>
        <dbReference type="EC" id="2.7.2.2"/>
    </reaction>
</comment>
<evidence type="ECO:0000313" key="10">
    <source>
        <dbReference type="Proteomes" id="UP000824260"/>
    </source>
</evidence>
<dbReference type="SUPFAM" id="SSF53633">
    <property type="entry name" value="Carbamate kinase-like"/>
    <property type="match status" value="1"/>
</dbReference>
<comment type="similarity">
    <text evidence="2 7">Belongs to the carbamate kinase family.</text>
</comment>
<dbReference type="PANTHER" id="PTHR30409:SF1">
    <property type="entry name" value="CARBAMATE KINASE-RELATED"/>
    <property type="match status" value="1"/>
</dbReference>
<comment type="pathway">
    <text evidence="1">Metabolic intermediate metabolism; carbamoyl phosphate degradation; CO(2) and NH(3) from carbamoyl phosphate: step 1/1.</text>
</comment>
<dbReference type="Proteomes" id="UP000824260">
    <property type="component" value="Unassembled WGS sequence"/>
</dbReference>
<reference evidence="9" key="2">
    <citation type="journal article" date="2021" name="PeerJ">
        <title>Extensive microbial diversity within the chicken gut microbiome revealed by metagenomics and culture.</title>
        <authorList>
            <person name="Gilroy R."/>
            <person name="Ravi A."/>
            <person name="Getino M."/>
            <person name="Pursley I."/>
            <person name="Horton D.L."/>
            <person name="Alikhan N.F."/>
            <person name="Baker D."/>
            <person name="Gharbi K."/>
            <person name="Hall N."/>
            <person name="Watson M."/>
            <person name="Adriaenssens E.M."/>
            <person name="Foster-Nyarko E."/>
            <person name="Jarju S."/>
            <person name="Secka A."/>
            <person name="Antonio M."/>
            <person name="Oren A."/>
            <person name="Chaudhuri R.R."/>
            <person name="La Ragione R."/>
            <person name="Hildebrand F."/>
            <person name="Pallen M.J."/>
        </authorList>
    </citation>
    <scope>NUCLEOTIDE SEQUENCE</scope>
    <source>
        <strain evidence="9">ChiSjej6B24-2974</strain>
    </source>
</reference>
<dbReference type="PIRSF" id="PIRSF000723">
    <property type="entry name" value="Carbamate_kin"/>
    <property type="match status" value="1"/>
</dbReference>
<dbReference type="GO" id="GO:0019546">
    <property type="term" value="P:L-arginine deiminase pathway"/>
    <property type="evidence" value="ECO:0007669"/>
    <property type="project" value="TreeGrafter"/>
</dbReference>
<name>A0A9D0ZP15_9FIRM</name>
<proteinExistence type="inferred from homology"/>
<evidence type="ECO:0000259" key="8">
    <source>
        <dbReference type="Pfam" id="PF00696"/>
    </source>
</evidence>
<sequence>MKKAVIALGGNALGQGLGDGRDAMKRAAEGIADILEDGWDVLIVHGNGPQVGALLRAMELLEKSGENPGRATLSDCVAMSQGYIGNELQSALLQELRRRGLRREVATLLTGVEVDAEDTAFADPCKPVGMHVDAQQAYRLACERGYAMREEPLRGWRRVVPSPKPQKICECEIIRRFVDAGVTLICGGGGGIPVMCDEEGLLHPVDAVVDKDLVAARLAIDTDADVLLILTAVEGVYANYGQEDQHLLREIPLEKARGMCEVQGLSAGSMLPKVQAAVDFAAQGGQAVIAALGQAREALQGRCGTRIGGDMTIN</sequence>
<dbReference type="NCBIfam" id="NF009007">
    <property type="entry name" value="PRK12352.1"/>
    <property type="match status" value="1"/>
</dbReference>
<evidence type="ECO:0000256" key="2">
    <source>
        <dbReference type="ARBA" id="ARBA00011066"/>
    </source>
</evidence>
<dbReference type="Gene3D" id="3.40.1160.10">
    <property type="entry name" value="Acetylglutamate kinase-like"/>
    <property type="match status" value="1"/>
</dbReference>
<feature type="domain" description="Aspartate/glutamate/uridylate kinase" evidence="8">
    <location>
        <begin position="2"/>
        <end position="288"/>
    </location>
</feature>
<keyword evidence="4 7" id="KW-0808">Transferase</keyword>
<accession>A0A9D0ZP15</accession>
<evidence type="ECO:0000256" key="6">
    <source>
        <dbReference type="ARBA" id="ARBA00048467"/>
    </source>
</evidence>
<dbReference type="InterPro" id="IPR003964">
    <property type="entry name" value="Carb_kinase"/>
</dbReference>
<evidence type="ECO:0000313" key="9">
    <source>
        <dbReference type="EMBL" id="HIQ83786.1"/>
    </source>
</evidence>
<gene>
    <name evidence="9" type="ORF">IAA52_11885</name>
</gene>
<dbReference type="AlphaFoldDB" id="A0A9D0ZP15"/>